<evidence type="ECO:0000313" key="11">
    <source>
        <dbReference type="Proteomes" id="UP000309038"/>
    </source>
</evidence>
<evidence type="ECO:0000256" key="3">
    <source>
        <dbReference type="ARBA" id="ARBA00022723"/>
    </source>
</evidence>
<keyword evidence="5" id="KW-0408">Iron</keyword>
<dbReference type="SUPFAM" id="SSF47113">
    <property type="entry name" value="Histone-fold"/>
    <property type="match status" value="1"/>
</dbReference>
<dbReference type="GO" id="GO:0016020">
    <property type="term" value="C:membrane"/>
    <property type="evidence" value="ECO:0007669"/>
    <property type="project" value="TreeGrafter"/>
</dbReference>
<dbReference type="Pfam" id="PF00173">
    <property type="entry name" value="Cyt-b5"/>
    <property type="match status" value="1"/>
</dbReference>
<dbReference type="PANTHER" id="PTHR10281">
    <property type="entry name" value="MEMBRANE-ASSOCIATED PROGESTERONE RECEPTOR COMPONENT-RELATED"/>
    <property type="match status" value="1"/>
</dbReference>
<reference evidence="10 11" key="1">
    <citation type="submission" date="2019-02" db="EMBL/GenBank/DDBJ databases">
        <title>Genome sequencing of the rare red list fungi Phlebia centrifuga.</title>
        <authorList>
            <person name="Buettner E."/>
            <person name="Kellner H."/>
        </authorList>
    </citation>
    <scope>NUCLEOTIDE SEQUENCE [LARGE SCALE GENOMIC DNA]</scope>
    <source>
        <strain evidence="10 11">DSM 108282</strain>
    </source>
</reference>
<comment type="similarity">
    <text evidence="6">Belongs to the cytochrome b5 family. MAPR subfamily.</text>
</comment>
<proteinExistence type="inferred from homology"/>
<keyword evidence="8" id="KW-0732">Signal</keyword>
<evidence type="ECO:0000256" key="1">
    <source>
        <dbReference type="ARBA" id="ARBA00004240"/>
    </source>
</evidence>
<dbReference type="InterPro" id="IPR009072">
    <property type="entry name" value="Histone-fold"/>
</dbReference>
<dbReference type="GO" id="GO:0005783">
    <property type="term" value="C:endoplasmic reticulum"/>
    <property type="evidence" value="ECO:0007669"/>
    <property type="project" value="UniProtKB-SubCell"/>
</dbReference>
<dbReference type="EMBL" id="SGPJ01000170">
    <property type="protein sequence ID" value="THG97395.1"/>
    <property type="molecule type" value="Genomic_DNA"/>
</dbReference>
<dbReference type="Gene3D" id="1.10.20.10">
    <property type="entry name" value="Histone, subunit A"/>
    <property type="match status" value="1"/>
</dbReference>
<dbReference type="Proteomes" id="UP000309038">
    <property type="component" value="Unassembled WGS sequence"/>
</dbReference>
<feature type="compositionally biased region" description="Basic and acidic residues" evidence="7">
    <location>
        <begin position="371"/>
        <end position="382"/>
    </location>
</feature>
<evidence type="ECO:0000256" key="5">
    <source>
        <dbReference type="ARBA" id="ARBA00023004"/>
    </source>
</evidence>
<organism evidence="10 11">
    <name type="scientific">Hermanssonia centrifuga</name>
    <dbReference type="NCBI Taxonomy" id="98765"/>
    <lineage>
        <taxon>Eukaryota</taxon>
        <taxon>Fungi</taxon>
        <taxon>Dikarya</taxon>
        <taxon>Basidiomycota</taxon>
        <taxon>Agaricomycotina</taxon>
        <taxon>Agaricomycetes</taxon>
        <taxon>Polyporales</taxon>
        <taxon>Meruliaceae</taxon>
        <taxon>Hermanssonia</taxon>
    </lineage>
</organism>
<evidence type="ECO:0000256" key="6">
    <source>
        <dbReference type="ARBA" id="ARBA00038357"/>
    </source>
</evidence>
<dbReference type="Pfam" id="PF00808">
    <property type="entry name" value="CBFD_NFYB_HMF"/>
    <property type="match status" value="1"/>
</dbReference>
<dbReference type="SMART" id="SM01117">
    <property type="entry name" value="Cyt-b5"/>
    <property type="match status" value="1"/>
</dbReference>
<feature type="chain" id="PRO_5020444986" description="Cytochrome b5 heme-binding domain-containing protein" evidence="8">
    <location>
        <begin position="31"/>
        <end position="391"/>
    </location>
</feature>
<feature type="domain" description="Cytochrome b5 heme-binding" evidence="9">
    <location>
        <begin position="59"/>
        <end position="148"/>
    </location>
</feature>
<dbReference type="InterPro" id="IPR003958">
    <property type="entry name" value="CBFA_NFYB_domain"/>
</dbReference>
<comment type="caution">
    <text evidence="10">The sequence shown here is derived from an EMBL/GenBank/DDBJ whole genome shotgun (WGS) entry which is preliminary data.</text>
</comment>
<keyword evidence="2" id="KW-0349">Heme</keyword>
<gene>
    <name evidence="10" type="ORF">EW026_g4590</name>
</gene>
<evidence type="ECO:0000259" key="9">
    <source>
        <dbReference type="SMART" id="SM01117"/>
    </source>
</evidence>
<accession>A0A4S4KGN5</accession>
<keyword evidence="11" id="KW-1185">Reference proteome</keyword>
<dbReference type="SUPFAM" id="SSF55856">
    <property type="entry name" value="Cytochrome b5-like heme/steroid binding domain"/>
    <property type="match status" value="1"/>
</dbReference>
<feature type="compositionally biased region" description="Basic and acidic residues" evidence="7">
    <location>
        <begin position="318"/>
        <end position="328"/>
    </location>
</feature>
<feature type="compositionally biased region" description="Basic and acidic residues" evidence="7">
    <location>
        <begin position="297"/>
        <end position="306"/>
    </location>
</feature>
<sequence length="391" mass="43347">MSFDLTLPINTALLLYVLFCVQRILFPSNATPKKTPTEFKEGYSWMPKSHPPTLLFKTYTPKTLVPFNGQEGQRILLAIKGVVYDVTAGRSFYGPSGMYANFAGRDASRGMAKQSFDDEMLTPIDQPLDKLEDLKPDEIDNMHVGVVNINHYLPSLILPNRRGREDSKAGYGHLFHFHFLLPLRLLTHAMKNKNKQTKFPVARIKRIMQKDEEVGKVAQATPVVICMIVDEASRVTLDRGSKKVEAYHLKHAVETVDVLDFLKEIVEAVPDPSAGGTIDLVAEAAERAAAKKKAKTRKEPEPKLEDGESTTPKKRKKKEEGVGGEKGKGKGKGRGKGKVKEEEGEDEEGGPPAGEPSSAYDMDQDDDEPENGGREAYGRGAHEEDDDDWEG</sequence>
<name>A0A4S4KGN5_9APHY</name>
<dbReference type="CDD" id="cd22906">
    <property type="entry name" value="HFD_DRAP1"/>
    <property type="match status" value="1"/>
</dbReference>
<dbReference type="InterPro" id="IPR001199">
    <property type="entry name" value="Cyt_B5-like_heme/steroid-bd"/>
</dbReference>
<dbReference type="PANTHER" id="PTHR10281:SF72">
    <property type="entry name" value="NEUDESIN"/>
    <property type="match status" value="1"/>
</dbReference>
<dbReference type="Gene3D" id="3.10.120.10">
    <property type="entry name" value="Cytochrome b5-like heme/steroid binding domain"/>
    <property type="match status" value="1"/>
</dbReference>
<keyword evidence="3" id="KW-0479">Metal-binding</keyword>
<dbReference type="InterPro" id="IPR036400">
    <property type="entry name" value="Cyt_B5-like_heme/steroid_sf"/>
</dbReference>
<evidence type="ECO:0000256" key="4">
    <source>
        <dbReference type="ARBA" id="ARBA00022824"/>
    </source>
</evidence>
<feature type="region of interest" description="Disordered" evidence="7">
    <location>
        <begin position="291"/>
        <end position="391"/>
    </location>
</feature>
<evidence type="ECO:0000256" key="8">
    <source>
        <dbReference type="SAM" id="SignalP"/>
    </source>
</evidence>
<dbReference type="AlphaFoldDB" id="A0A4S4KGN5"/>
<comment type="subcellular location">
    <subcellularLocation>
        <location evidence="1">Endoplasmic reticulum</location>
    </subcellularLocation>
</comment>
<dbReference type="InterPro" id="IPR050577">
    <property type="entry name" value="MAPR/NEUFC/NENF-like"/>
</dbReference>
<evidence type="ECO:0000256" key="7">
    <source>
        <dbReference type="SAM" id="MobiDB-lite"/>
    </source>
</evidence>
<dbReference type="GO" id="GO:0046872">
    <property type="term" value="F:metal ion binding"/>
    <property type="evidence" value="ECO:0007669"/>
    <property type="project" value="UniProtKB-KW"/>
</dbReference>
<evidence type="ECO:0000256" key="2">
    <source>
        <dbReference type="ARBA" id="ARBA00022617"/>
    </source>
</evidence>
<evidence type="ECO:0000313" key="10">
    <source>
        <dbReference type="EMBL" id="THG97395.1"/>
    </source>
</evidence>
<dbReference type="GO" id="GO:0046982">
    <property type="term" value="F:protein heterodimerization activity"/>
    <property type="evidence" value="ECO:0007669"/>
    <property type="project" value="InterPro"/>
</dbReference>
<feature type="signal peptide" evidence="8">
    <location>
        <begin position="1"/>
        <end position="30"/>
    </location>
</feature>
<keyword evidence="4" id="KW-0256">Endoplasmic reticulum</keyword>
<protein>
    <recommendedName>
        <fullName evidence="9">Cytochrome b5 heme-binding domain-containing protein</fullName>
    </recommendedName>
</protein>